<dbReference type="EMBL" id="CAJNJQ010000659">
    <property type="protein sequence ID" value="CAE7092156.1"/>
    <property type="molecule type" value="Genomic_DNA"/>
</dbReference>
<dbReference type="AlphaFoldDB" id="A0A8H3DZZ4"/>
<evidence type="ECO:0000313" key="1">
    <source>
        <dbReference type="EMBL" id="CAE7092156.1"/>
    </source>
</evidence>
<protein>
    <recommendedName>
        <fullName evidence="3">MYND-type domain-containing protein</fullName>
    </recommendedName>
</protein>
<reference evidence="1" key="1">
    <citation type="submission" date="2021-01" db="EMBL/GenBank/DDBJ databases">
        <authorList>
            <person name="Kaushik A."/>
        </authorList>
    </citation>
    <scope>NUCLEOTIDE SEQUENCE</scope>
    <source>
        <strain evidence="1">AG5</strain>
    </source>
</reference>
<sequence length="463" mass="52250">MVSQPPSFECGYECFKLLASILNLCLLDRCNQLDEALVTYQAGSYANLQIVFSVTLSRVIEMQAKISDAGGNCDLIFGWSSSTSRTRQTALLMPADTLVLLDILWDYRKDFLKAMLSSSPPPLSGLLFLFLRSIVKQPSLRALDWESTKCKLHELALRYMLIGEEHWNQHKVMVEILAQIDSEDSIWGRNPKYADTEDSRCISQAFVNMLSNHTLKAFPMQTPYILLRLIVLSVDTHSQGILPTIVGLLIEYAWSMVIRVNGEADLVPFVQGLFCSLTMLLCPPHNAPYELADSTQHGLMTALHQADVLDLVARVIAGLEPAQRVSLPLSDKNAATVQIMFRFFVLFCEIVPEEKLADCFQDYLTDWWKFNQYMQVNASRVMRSQSGAGACHDHYKNCSNIWLWIADGLGLGPTINAHRDPRLCKNPRCPTLFSYNHVHHGCERGCVDCDQLLVYCNDRCQAV</sequence>
<comment type="caution">
    <text evidence="1">The sequence shown here is derived from an EMBL/GenBank/DDBJ whole genome shotgun (WGS) entry which is preliminary data.</text>
</comment>
<evidence type="ECO:0008006" key="3">
    <source>
        <dbReference type="Google" id="ProtNLM"/>
    </source>
</evidence>
<accession>A0A8H3DZZ4</accession>
<proteinExistence type="predicted"/>
<dbReference type="Proteomes" id="UP000663827">
    <property type="component" value="Unassembled WGS sequence"/>
</dbReference>
<organism evidence="1 2">
    <name type="scientific">Rhizoctonia solani</name>
    <dbReference type="NCBI Taxonomy" id="456999"/>
    <lineage>
        <taxon>Eukaryota</taxon>
        <taxon>Fungi</taxon>
        <taxon>Dikarya</taxon>
        <taxon>Basidiomycota</taxon>
        <taxon>Agaricomycotina</taxon>
        <taxon>Agaricomycetes</taxon>
        <taxon>Cantharellales</taxon>
        <taxon>Ceratobasidiaceae</taxon>
        <taxon>Rhizoctonia</taxon>
    </lineage>
</organism>
<name>A0A8H3DZZ4_9AGAM</name>
<evidence type="ECO:0000313" key="2">
    <source>
        <dbReference type="Proteomes" id="UP000663827"/>
    </source>
</evidence>
<gene>
    <name evidence="1" type="ORF">RDB_LOCUS32897</name>
</gene>